<dbReference type="STRING" id="2094558.A0A314YZQ2"/>
<dbReference type="Proteomes" id="UP000250321">
    <property type="component" value="Unassembled WGS sequence"/>
</dbReference>
<dbReference type="AlphaFoldDB" id="A0A314YZQ2"/>
<protein>
    <recommendedName>
        <fullName evidence="4">HMA domain-containing protein</fullName>
    </recommendedName>
</protein>
<evidence type="ECO:0000313" key="2">
    <source>
        <dbReference type="EMBL" id="PQQ10241.1"/>
    </source>
</evidence>
<feature type="region of interest" description="Disordered" evidence="1">
    <location>
        <begin position="76"/>
        <end position="122"/>
    </location>
</feature>
<organism evidence="2 3">
    <name type="scientific">Prunus yedoensis var. nudiflora</name>
    <dbReference type="NCBI Taxonomy" id="2094558"/>
    <lineage>
        <taxon>Eukaryota</taxon>
        <taxon>Viridiplantae</taxon>
        <taxon>Streptophyta</taxon>
        <taxon>Embryophyta</taxon>
        <taxon>Tracheophyta</taxon>
        <taxon>Spermatophyta</taxon>
        <taxon>Magnoliopsida</taxon>
        <taxon>eudicotyledons</taxon>
        <taxon>Gunneridae</taxon>
        <taxon>Pentapetalae</taxon>
        <taxon>rosids</taxon>
        <taxon>fabids</taxon>
        <taxon>Rosales</taxon>
        <taxon>Rosaceae</taxon>
        <taxon>Amygdaloideae</taxon>
        <taxon>Amygdaleae</taxon>
        <taxon>Prunus</taxon>
    </lineage>
</organism>
<feature type="compositionally biased region" description="Acidic residues" evidence="1">
    <location>
        <begin position="84"/>
        <end position="93"/>
    </location>
</feature>
<evidence type="ECO:0000256" key="1">
    <source>
        <dbReference type="SAM" id="MobiDB-lite"/>
    </source>
</evidence>
<name>A0A314YZQ2_PRUYE</name>
<dbReference type="PANTHER" id="PTHR46413:SF1">
    <property type="entry name" value="HEAVY METAL-ASSOCIATED ISOPRENYLATED PLANT PROTEIN 6"/>
    <property type="match status" value="1"/>
</dbReference>
<reference evidence="2 3" key="1">
    <citation type="submission" date="2018-02" db="EMBL/GenBank/DDBJ databases">
        <title>Draft genome of wild Prunus yedoensis var. nudiflora.</title>
        <authorList>
            <person name="Baek S."/>
            <person name="Kim J.-H."/>
            <person name="Choi K."/>
            <person name="Kim G.-B."/>
            <person name="Cho A."/>
            <person name="Jang H."/>
            <person name="Shin C.-H."/>
            <person name="Yu H.-J."/>
            <person name="Mun J.-H."/>
        </authorList>
    </citation>
    <scope>NUCLEOTIDE SEQUENCE [LARGE SCALE GENOMIC DNA]</scope>
    <source>
        <strain evidence="3">cv. Jeju island</strain>
        <tissue evidence="2">Leaf</tissue>
    </source>
</reference>
<dbReference type="InterPro" id="IPR044594">
    <property type="entry name" value="HIPP01/3/5/6"/>
</dbReference>
<accession>A0A314YZQ2</accession>
<dbReference type="GO" id="GO:0046872">
    <property type="term" value="F:metal ion binding"/>
    <property type="evidence" value="ECO:0007669"/>
    <property type="project" value="InterPro"/>
</dbReference>
<proteinExistence type="predicted"/>
<dbReference type="OrthoDB" id="773760at2759"/>
<sequence length="190" mass="20878">MAKKNNFHCEGCASKVKMLVVFLVLVNRMIIVEFSVCGCRSVTADTSMDLLAGSMEVQKLVSRLRVKLKRHVEIVPPKMKNGGDDNDDNDDNDSSGGGVDFGGGDEKKKEEDEGNGGGKMKYPAGQSGFGQFSYGKVYRHGYGYQNGALKTGEIMLLLCCEAFGLLVMYNHLANDIYTNVTLHTHHLLYI</sequence>
<comment type="caution">
    <text evidence="2">The sequence shown here is derived from an EMBL/GenBank/DDBJ whole genome shotgun (WGS) entry which is preliminary data.</text>
</comment>
<evidence type="ECO:0008006" key="4">
    <source>
        <dbReference type="Google" id="ProtNLM"/>
    </source>
</evidence>
<dbReference type="PANTHER" id="PTHR46413">
    <property type="entry name" value="HEAVY METAL-ASSOCIATED ISOPRENYLATED PLANT PROTEIN 6"/>
    <property type="match status" value="1"/>
</dbReference>
<gene>
    <name evidence="2" type="ORF">Pyn_39240</name>
</gene>
<keyword evidence="3" id="KW-1185">Reference proteome</keyword>
<dbReference type="EMBL" id="PJQY01000533">
    <property type="protein sequence ID" value="PQQ10241.1"/>
    <property type="molecule type" value="Genomic_DNA"/>
</dbReference>
<evidence type="ECO:0000313" key="3">
    <source>
        <dbReference type="Proteomes" id="UP000250321"/>
    </source>
</evidence>